<evidence type="ECO:0000313" key="2">
    <source>
        <dbReference type="EMBL" id="KAG0485180.1"/>
    </source>
</evidence>
<dbReference type="EMBL" id="JADCNL010000004">
    <property type="protein sequence ID" value="KAG0485180.1"/>
    <property type="molecule type" value="Genomic_DNA"/>
</dbReference>
<protein>
    <submittedName>
        <fullName evidence="2">Uncharacterized protein</fullName>
    </submittedName>
</protein>
<accession>A0A835R463</accession>
<reference evidence="2 3" key="1">
    <citation type="journal article" date="2020" name="Nat. Food">
        <title>A phased Vanilla planifolia genome enables genetic improvement of flavour and production.</title>
        <authorList>
            <person name="Hasing T."/>
            <person name="Tang H."/>
            <person name="Brym M."/>
            <person name="Khazi F."/>
            <person name="Huang T."/>
            <person name="Chambers A.H."/>
        </authorList>
    </citation>
    <scope>NUCLEOTIDE SEQUENCE [LARGE SCALE GENOMIC DNA]</scope>
    <source>
        <tissue evidence="2">Leaf</tissue>
    </source>
</reference>
<comment type="caution">
    <text evidence="2">The sequence shown here is derived from an EMBL/GenBank/DDBJ whole genome shotgun (WGS) entry which is preliminary data.</text>
</comment>
<dbReference type="OrthoDB" id="770890at2759"/>
<name>A0A835R463_VANPL</name>
<gene>
    <name evidence="2" type="ORF">HPP92_009259</name>
</gene>
<dbReference type="AlphaFoldDB" id="A0A835R463"/>
<organism evidence="2 3">
    <name type="scientific">Vanilla planifolia</name>
    <name type="common">Vanilla</name>
    <dbReference type="NCBI Taxonomy" id="51239"/>
    <lineage>
        <taxon>Eukaryota</taxon>
        <taxon>Viridiplantae</taxon>
        <taxon>Streptophyta</taxon>
        <taxon>Embryophyta</taxon>
        <taxon>Tracheophyta</taxon>
        <taxon>Spermatophyta</taxon>
        <taxon>Magnoliopsida</taxon>
        <taxon>Liliopsida</taxon>
        <taxon>Asparagales</taxon>
        <taxon>Orchidaceae</taxon>
        <taxon>Vanilloideae</taxon>
        <taxon>Vanilleae</taxon>
        <taxon>Vanilla</taxon>
    </lineage>
</organism>
<sequence length="81" mass="8870">MLAVVSSRNFCTLAERRRRISPQPAGPHLSLRSLNSHGTGLFDRPHNPKTKKNKAAMEIQPRGGLLTVGSRGPLFLKGLVQ</sequence>
<feature type="region of interest" description="Disordered" evidence="1">
    <location>
        <begin position="18"/>
        <end position="64"/>
    </location>
</feature>
<evidence type="ECO:0000256" key="1">
    <source>
        <dbReference type="SAM" id="MobiDB-lite"/>
    </source>
</evidence>
<dbReference type="Proteomes" id="UP000636800">
    <property type="component" value="Unassembled WGS sequence"/>
</dbReference>
<evidence type="ECO:0000313" key="3">
    <source>
        <dbReference type="Proteomes" id="UP000636800"/>
    </source>
</evidence>
<proteinExistence type="predicted"/>
<keyword evidence="3" id="KW-1185">Reference proteome</keyword>